<sequence>MVAVGRKKAQKTDAKNERAKALIKRNKILERHGVRVQFDVNDIMSKLSAAAQEYFRIEQEIVLEKSRAHIAELRVGNGNIAPEPPVTRLSQLVMSPKTLSWKDPVSTSPVRCRRLTALFSVLCVLRVYFSLIPSGSNTTIFMYPLLPPLIFRN</sequence>
<keyword evidence="3" id="KW-1185">Reference proteome</keyword>
<feature type="transmembrane region" description="Helical" evidence="1">
    <location>
        <begin position="115"/>
        <end position="132"/>
    </location>
</feature>
<organism evidence="2 3">
    <name type="scientific">Piedraia hortae CBS 480.64</name>
    <dbReference type="NCBI Taxonomy" id="1314780"/>
    <lineage>
        <taxon>Eukaryota</taxon>
        <taxon>Fungi</taxon>
        <taxon>Dikarya</taxon>
        <taxon>Ascomycota</taxon>
        <taxon>Pezizomycotina</taxon>
        <taxon>Dothideomycetes</taxon>
        <taxon>Dothideomycetidae</taxon>
        <taxon>Capnodiales</taxon>
        <taxon>Piedraiaceae</taxon>
        <taxon>Piedraia</taxon>
    </lineage>
</organism>
<evidence type="ECO:0000256" key="1">
    <source>
        <dbReference type="SAM" id="Phobius"/>
    </source>
</evidence>
<keyword evidence="1" id="KW-0472">Membrane</keyword>
<name>A0A6A7BT66_9PEZI</name>
<dbReference type="Proteomes" id="UP000799421">
    <property type="component" value="Unassembled WGS sequence"/>
</dbReference>
<accession>A0A6A7BT66</accession>
<evidence type="ECO:0000313" key="3">
    <source>
        <dbReference type="Proteomes" id="UP000799421"/>
    </source>
</evidence>
<protein>
    <submittedName>
        <fullName evidence="2">Uncharacterized protein</fullName>
    </submittedName>
</protein>
<dbReference type="EMBL" id="MU006023">
    <property type="protein sequence ID" value="KAF2857905.1"/>
    <property type="molecule type" value="Genomic_DNA"/>
</dbReference>
<dbReference type="AlphaFoldDB" id="A0A6A7BT66"/>
<proteinExistence type="predicted"/>
<keyword evidence="1" id="KW-1133">Transmembrane helix</keyword>
<evidence type="ECO:0000313" key="2">
    <source>
        <dbReference type="EMBL" id="KAF2857905.1"/>
    </source>
</evidence>
<gene>
    <name evidence="2" type="ORF">K470DRAFT_290274</name>
</gene>
<reference evidence="2" key="1">
    <citation type="journal article" date="2020" name="Stud. Mycol.">
        <title>101 Dothideomycetes genomes: a test case for predicting lifestyles and emergence of pathogens.</title>
        <authorList>
            <person name="Haridas S."/>
            <person name="Albert R."/>
            <person name="Binder M."/>
            <person name="Bloem J."/>
            <person name="Labutti K."/>
            <person name="Salamov A."/>
            <person name="Andreopoulos B."/>
            <person name="Baker S."/>
            <person name="Barry K."/>
            <person name="Bills G."/>
            <person name="Bluhm B."/>
            <person name="Cannon C."/>
            <person name="Castanera R."/>
            <person name="Culley D."/>
            <person name="Daum C."/>
            <person name="Ezra D."/>
            <person name="Gonzalez J."/>
            <person name="Henrissat B."/>
            <person name="Kuo A."/>
            <person name="Liang C."/>
            <person name="Lipzen A."/>
            <person name="Lutzoni F."/>
            <person name="Magnuson J."/>
            <person name="Mondo S."/>
            <person name="Nolan M."/>
            <person name="Ohm R."/>
            <person name="Pangilinan J."/>
            <person name="Park H.-J."/>
            <person name="Ramirez L."/>
            <person name="Alfaro M."/>
            <person name="Sun H."/>
            <person name="Tritt A."/>
            <person name="Yoshinaga Y."/>
            <person name="Zwiers L.-H."/>
            <person name="Turgeon B."/>
            <person name="Goodwin S."/>
            <person name="Spatafora J."/>
            <person name="Crous P."/>
            <person name="Grigoriev I."/>
        </authorList>
    </citation>
    <scope>NUCLEOTIDE SEQUENCE</scope>
    <source>
        <strain evidence="2">CBS 480.64</strain>
    </source>
</reference>
<keyword evidence="1" id="KW-0812">Transmembrane</keyword>